<evidence type="ECO:0000313" key="2">
    <source>
        <dbReference type="Proteomes" id="UP000241502"/>
    </source>
</evidence>
<reference evidence="1" key="1">
    <citation type="submission" date="2018-02" db="EMBL/GenBank/DDBJ databases">
        <authorList>
            <person name="Miller M."/>
            <person name="Deiulio A."/>
            <person name="Douthitt C."/>
            <person name="McMahon J."/>
            <person name="Holland C."/>
            <person name="Wiersma-Koch H."/>
            <person name="Turechek W."/>
            <person name="D'Elia T."/>
        </authorList>
    </citation>
    <scope>NUCLEOTIDE SEQUENCE [LARGE SCALE GENOMIC DNA]</scope>
</reference>
<evidence type="ECO:0000313" key="1">
    <source>
        <dbReference type="EMBL" id="AVO23155.1"/>
    </source>
</evidence>
<protein>
    <submittedName>
        <fullName evidence="1">Uncharacterized protein</fullName>
    </submittedName>
</protein>
<organism evidence="1 2">
    <name type="scientific">Xanthomonas phage RiverRider</name>
    <dbReference type="NCBI Taxonomy" id="2108116"/>
    <lineage>
        <taxon>Viruses</taxon>
        <taxon>Duplodnaviria</taxon>
        <taxon>Heunggongvirae</taxon>
        <taxon>Uroviricota</taxon>
        <taxon>Caudoviricetes</taxon>
        <taxon>Schitoviridae</taxon>
        <taxon>Riverridervirus</taxon>
        <taxon>Riverridervirus riverrider</taxon>
    </lineage>
</organism>
<accession>A0A2P1JUW5</accession>
<keyword evidence="2" id="KW-1185">Reference proteome</keyword>
<dbReference type="EMBL" id="MG983743">
    <property type="protein sequence ID" value="AVO23155.1"/>
    <property type="molecule type" value="Genomic_DNA"/>
</dbReference>
<proteinExistence type="predicted"/>
<gene>
    <name evidence="1" type="ORF">RIVERRIDER_74</name>
</gene>
<dbReference type="Proteomes" id="UP000241502">
    <property type="component" value="Segment"/>
</dbReference>
<sequence length="279" mass="30713">MARQHGEQDAKSILTYLIEDLNIQLPDIDWDDPIWKLPIDANSALFKSIPSVNLKDLSDGCPTGDGVFDKLMSSAKQHLLMEYQAGRITAGDYTKAYISLVESVMQNATQFLLQKDQAFWQAQVAQLQAFSALIQTQTAKAEYAKVVLDAQTSGATYALTTMKLATEDQAFGTATYNLGNILPAQWALVKEQAEVQRAQTLDTRTDGSAVAGSVGKQRELYSQQITSYQRDAEIKAGRPFIDAWIAMKTIDEGLTPPDGFTNANLDKVLSTIMTKNGFE</sequence>
<name>A0A2P1JUW5_9CAUD</name>